<protein>
    <recommendedName>
        <fullName evidence="4">F-box domain-containing protein</fullName>
    </recommendedName>
</protein>
<dbReference type="AlphaFoldDB" id="A0A5C3EPI3"/>
<evidence type="ECO:0008006" key="4">
    <source>
        <dbReference type="Google" id="ProtNLM"/>
    </source>
</evidence>
<evidence type="ECO:0000313" key="3">
    <source>
        <dbReference type="Proteomes" id="UP000324022"/>
    </source>
</evidence>
<feature type="compositionally biased region" description="Basic and acidic residues" evidence="1">
    <location>
        <begin position="63"/>
        <end position="73"/>
    </location>
</feature>
<evidence type="ECO:0000256" key="1">
    <source>
        <dbReference type="SAM" id="MobiDB-lite"/>
    </source>
</evidence>
<organism evidence="2 3">
    <name type="scientific">Ustilago trichophora</name>
    <dbReference type="NCBI Taxonomy" id="86804"/>
    <lineage>
        <taxon>Eukaryota</taxon>
        <taxon>Fungi</taxon>
        <taxon>Dikarya</taxon>
        <taxon>Basidiomycota</taxon>
        <taxon>Ustilaginomycotina</taxon>
        <taxon>Ustilaginomycetes</taxon>
        <taxon>Ustilaginales</taxon>
        <taxon>Ustilaginaceae</taxon>
        <taxon>Ustilago</taxon>
    </lineage>
</organism>
<sequence length="793" mass="89450">MGPETSTRLLNLLYNHESVVFDATNPNQDHRTVAQIFATARELESFSQQQDALRGTLNRNFPRSRDDRLNERQTRHRDHLKHQLDVMASLRTSIYHRQTDLEDSLHNPRSRMDTSVQDASKLSGAVEIAARTSLSSFSMTVQEPATLQQAWAQNDFEKVVEFASDAIEEFAQAPARRDHDGIRQLCAGLWWRFKAYQSMRLFSLAVSDANRAFELLVQLGFDMRDGSGLLPANTSESRLQEQSGQRTLKRLASNDSIIAAKRPRHDTQTEASIPAAFHNLSLESILAIADYLDPADCTSLRNTCRGVRRIPQMWQYLVFVRIKKTLRSGWHRDTIQACVDAIDTCQRRSHGGLRSVILKGLILSADLPTIFEALRPSLQKLFHLAIPTLDQKRCYQDLYQHCPGLASIDIRINHQDVPDSAAERLLSAQCTSSFPSSQMPYKLRYFYASPEFHCGDLTPHMAHLEVATGVKSSCQESRNLVTALISAAGTLREWVESPGVRWGDDQVDIDDYGVYNQTRTATVFPCLVKLSAMWSEHLNECEFPALEELSINAHRRVVGAGTRQAYVARARDMILQTPTLKRLDVLLPFDCDSQRSIMEAIAELKHLEELNIWTRYCGITLQPWIDRQGGSSDTTATGHLLWPALHTLGIFMQTVPLSSDKHLERQLCEFLLLRFFLQKGCTPGELKNRTGAALAAYDKSSHKLNKTQKKKLLAEAAAAAAASNYPGRFQTQGDIKQEIFSPVLSKLVSNPETRGEMESTMPNALLDQLVGNYVEMSIDENLPSQRPRYPTWI</sequence>
<dbReference type="OrthoDB" id="2543194at2759"/>
<accession>A0A5C3EPI3</accession>
<evidence type="ECO:0000313" key="2">
    <source>
        <dbReference type="EMBL" id="SPO31657.1"/>
    </source>
</evidence>
<proteinExistence type="predicted"/>
<dbReference type="Proteomes" id="UP000324022">
    <property type="component" value="Unassembled WGS sequence"/>
</dbReference>
<keyword evidence="3" id="KW-1185">Reference proteome</keyword>
<name>A0A5C3EPI3_9BASI</name>
<gene>
    <name evidence="2" type="ORF">UTRI_10302</name>
</gene>
<feature type="region of interest" description="Disordered" evidence="1">
    <location>
        <begin position="48"/>
        <end position="76"/>
    </location>
</feature>
<reference evidence="2 3" key="1">
    <citation type="submission" date="2018-03" db="EMBL/GenBank/DDBJ databases">
        <authorList>
            <person name="Guldener U."/>
        </authorList>
    </citation>
    <scope>NUCLEOTIDE SEQUENCE [LARGE SCALE GENOMIC DNA]</scope>
    <source>
        <strain evidence="2 3">NBRC100155</strain>
    </source>
</reference>
<feature type="compositionally biased region" description="Polar residues" evidence="1">
    <location>
        <begin position="48"/>
        <end position="61"/>
    </location>
</feature>
<dbReference type="EMBL" id="OOIN01000039">
    <property type="protein sequence ID" value="SPO31657.1"/>
    <property type="molecule type" value="Genomic_DNA"/>
</dbReference>